<name>A0A4P9TIC5_9EURY</name>
<feature type="region of interest" description="Disordered" evidence="1">
    <location>
        <begin position="1"/>
        <end position="20"/>
    </location>
</feature>
<dbReference type="Proteomes" id="UP000307562">
    <property type="component" value="Chromosome"/>
</dbReference>
<keyword evidence="3" id="KW-1185">Reference proteome</keyword>
<protein>
    <submittedName>
        <fullName evidence="2">Uncharacterized protein</fullName>
    </submittedName>
</protein>
<dbReference type="AlphaFoldDB" id="A0A4P9TIC5"/>
<dbReference type="KEGG" id="npl:FGF80_10200"/>
<dbReference type="RefSeq" id="WP_138653795.1">
    <property type="nucleotide sequence ID" value="NZ_CP040637.1"/>
</dbReference>
<proteinExistence type="predicted"/>
<accession>A0A4P9TIC5</accession>
<evidence type="ECO:0000256" key="1">
    <source>
        <dbReference type="SAM" id="MobiDB-lite"/>
    </source>
</evidence>
<gene>
    <name evidence="2" type="ORF">FGF80_10200</name>
</gene>
<dbReference type="GeneID" id="96156358"/>
<organism evidence="2 3">
    <name type="scientific">Natrinema pallidum</name>
    <dbReference type="NCBI Taxonomy" id="69527"/>
    <lineage>
        <taxon>Archaea</taxon>
        <taxon>Methanobacteriati</taxon>
        <taxon>Methanobacteriota</taxon>
        <taxon>Stenosarchaea group</taxon>
        <taxon>Halobacteria</taxon>
        <taxon>Halobacteriales</taxon>
        <taxon>Natrialbaceae</taxon>
        <taxon>Natrinema</taxon>
    </lineage>
</organism>
<reference evidence="3" key="1">
    <citation type="submission" date="2019-05" db="EMBL/GenBank/DDBJ databases">
        <title>Complete Genome Sequence and Methylation Pattern of the Halophilic Archaeon Natrinema pallidum BOL6-1.</title>
        <authorList>
            <person name="DasSarma P."/>
            <person name="DasSarma B.P."/>
            <person name="DasSarma S.L."/>
            <person name="Martinez F.L."/>
            <person name="Guzman D."/>
            <person name="Roberts R.J."/>
            <person name="DasSarma S."/>
        </authorList>
    </citation>
    <scope>NUCLEOTIDE SEQUENCE [LARGE SCALE GENOMIC DNA]</scope>
    <source>
        <strain evidence="3">BOL6-1</strain>
    </source>
</reference>
<sequence length="177" mass="19828">MKCQSCGSELPTHGREAVEDGEASEVVMHVFDPEDEPSFVCSQTDYYCDLECAAEAQNGTNYEWEVSVTADVEHTPRVDADSADGAEEVARERIEEEYGVTADTIQYETELSDGRHQVCVWTERRLYETVIEPTYADAHEAGKEVITREHAVQTSDIHSVDARRVREVESHDGGDRA</sequence>
<dbReference type="EMBL" id="CP040637">
    <property type="protein sequence ID" value="QCW03590.1"/>
    <property type="molecule type" value="Genomic_DNA"/>
</dbReference>
<evidence type="ECO:0000313" key="2">
    <source>
        <dbReference type="EMBL" id="QCW03590.1"/>
    </source>
</evidence>
<evidence type="ECO:0000313" key="3">
    <source>
        <dbReference type="Proteomes" id="UP000307562"/>
    </source>
</evidence>